<reference evidence="10" key="1">
    <citation type="journal article" date="2020" name="Nat. Commun.">
        <title>Large-scale genome sequencing of mycorrhizal fungi provides insights into the early evolution of symbiotic traits.</title>
        <authorList>
            <person name="Miyauchi S."/>
            <person name="Kiss E."/>
            <person name="Kuo A."/>
            <person name="Drula E."/>
            <person name="Kohler A."/>
            <person name="Sanchez-Garcia M."/>
            <person name="Morin E."/>
            <person name="Andreopoulos B."/>
            <person name="Barry K.W."/>
            <person name="Bonito G."/>
            <person name="Buee M."/>
            <person name="Carver A."/>
            <person name="Chen C."/>
            <person name="Cichocki N."/>
            <person name="Clum A."/>
            <person name="Culley D."/>
            <person name="Crous P.W."/>
            <person name="Fauchery L."/>
            <person name="Girlanda M."/>
            <person name="Hayes R.D."/>
            <person name="Keri Z."/>
            <person name="LaButti K."/>
            <person name="Lipzen A."/>
            <person name="Lombard V."/>
            <person name="Magnuson J."/>
            <person name="Maillard F."/>
            <person name="Murat C."/>
            <person name="Nolan M."/>
            <person name="Ohm R.A."/>
            <person name="Pangilinan J."/>
            <person name="Pereira M.F."/>
            <person name="Perotto S."/>
            <person name="Peter M."/>
            <person name="Pfister S."/>
            <person name="Riley R."/>
            <person name="Sitrit Y."/>
            <person name="Stielow J.B."/>
            <person name="Szollosi G."/>
            <person name="Zifcakova L."/>
            <person name="Stursova M."/>
            <person name="Spatafora J.W."/>
            <person name="Tedersoo L."/>
            <person name="Vaario L.M."/>
            <person name="Yamada A."/>
            <person name="Yan M."/>
            <person name="Wang P."/>
            <person name="Xu J."/>
            <person name="Bruns T."/>
            <person name="Baldrian P."/>
            <person name="Vilgalys R."/>
            <person name="Dunand C."/>
            <person name="Henrissat B."/>
            <person name="Grigoriev I.V."/>
            <person name="Hibbett D."/>
            <person name="Nagy L.G."/>
            <person name="Martin F.M."/>
        </authorList>
    </citation>
    <scope>NUCLEOTIDE SEQUENCE</scope>
    <source>
        <strain evidence="10">UH-Tt-Lm1</strain>
    </source>
</reference>
<protein>
    <recommendedName>
        <fullName evidence="1">non-specific serine/threonine protein kinase</fullName>
        <ecNumber evidence="1">2.7.11.1</ecNumber>
    </recommendedName>
</protein>
<dbReference type="GO" id="GO:0005737">
    <property type="term" value="C:cytoplasm"/>
    <property type="evidence" value="ECO:0007669"/>
    <property type="project" value="TreeGrafter"/>
</dbReference>
<dbReference type="EMBL" id="WIUZ02000024">
    <property type="protein sequence ID" value="KAF9778191.1"/>
    <property type="molecule type" value="Genomic_DNA"/>
</dbReference>
<evidence type="ECO:0000256" key="7">
    <source>
        <dbReference type="ARBA" id="ARBA00047899"/>
    </source>
</evidence>
<proteinExistence type="predicted"/>
<evidence type="ECO:0000256" key="1">
    <source>
        <dbReference type="ARBA" id="ARBA00012513"/>
    </source>
</evidence>
<dbReference type="GO" id="GO:0050684">
    <property type="term" value="P:regulation of mRNA processing"/>
    <property type="evidence" value="ECO:0007669"/>
    <property type="project" value="TreeGrafter"/>
</dbReference>
<evidence type="ECO:0000256" key="6">
    <source>
        <dbReference type="ARBA" id="ARBA00022840"/>
    </source>
</evidence>
<accession>A0A9P6L199</accession>
<keyword evidence="3" id="KW-0808">Transferase</keyword>
<dbReference type="OrthoDB" id="5979581at2759"/>
<keyword evidence="6" id="KW-0067">ATP-binding</keyword>
<dbReference type="GO" id="GO:0005524">
    <property type="term" value="F:ATP binding"/>
    <property type="evidence" value="ECO:0007669"/>
    <property type="project" value="UniProtKB-KW"/>
</dbReference>
<keyword evidence="2" id="KW-0723">Serine/threonine-protein kinase</keyword>
<dbReference type="SUPFAM" id="SSF56112">
    <property type="entry name" value="Protein kinase-like (PK-like)"/>
    <property type="match status" value="1"/>
</dbReference>
<dbReference type="Gene3D" id="3.30.200.20">
    <property type="entry name" value="Phosphorylase Kinase, domain 1"/>
    <property type="match status" value="1"/>
</dbReference>
<dbReference type="Gene3D" id="1.10.510.10">
    <property type="entry name" value="Transferase(Phosphotransferase) domain 1"/>
    <property type="match status" value="1"/>
</dbReference>
<sequence length="430" mass="47968">MSEASQEAEPTFRQTQSYFQRDLKAIDPKALADAMGGDQPPEEPLLSSYEDGFGYFTAAAVGRSLGQYQFARKLGWAATSSVWLALDMSAKTRTYVALKILTSQATARIVLANSPESDVYRAVGTTNPEHPGFDHCLRLRRSLITKSAAGGHICFVTDVLSSGLATLRPPGQNRFPLPIAKRIIKQVLLALDYLHRECGYIHTDLKSENILVTIPEPTTSRIDEFIKSNPAQIYGPPLPLESLTLPLVFSCSQPLPYFDLGGSLEDISVRVVDYSEATAIDAPRRSELCQPSVLRAPEVTLKYPWTPAIDIWTVGCLLFELLTERQLFDQDAKKYSIDLRLQRMTQCLGPFPPEFLQACEDRTEYFDENGTLLRTTGDSEPTALEDMLRFLEVLNENDIPGVSAFLRRCLTLDPKVRPSAQDLLKDSWLL</sequence>
<evidence type="ECO:0000256" key="4">
    <source>
        <dbReference type="ARBA" id="ARBA00022741"/>
    </source>
</evidence>
<name>A0A9P6L199_9AGAM</name>
<dbReference type="SMART" id="SM00220">
    <property type="entry name" value="S_TKc"/>
    <property type="match status" value="1"/>
</dbReference>
<evidence type="ECO:0000313" key="10">
    <source>
        <dbReference type="EMBL" id="KAF9778191.1"/>
    </source>
</evidence>
<dbReference type="EC" id="2.7.11.1" evidence="1"/>
<dbReference type="GO" id="GO:0004674">
    <property type="term" value="F:protein serine/threonine kinase activity"/>
    <property type="evidence" value="ECO:0007669"/>
    <property type="project" value="UniProtKB-KW"/>
</dbReference>
<feature type="domain" description="Protein kinase" evidence="9">
    <location>
        <begin position="68"/>
        <end position="429"/>
    </location>
</feature>
<keyword evidence="5 10" id="KW-0418">Kinase</keyword>
<dbReference type="InterPro" id="IPR008271">
    <property type="entry name" value="Ser/Thr_kinase_AS"/>
</dbReference>
<dbReference type="Proteomes" id="UP000736335">
    <property type="component" value="Unassembled WGS sequence"/>
</dbReference>
<evidence type="ECO:0000256" key="5">
    <source>
        <dbReference type="ARBA" id="ARBA00022777"/>
    </source>
</evidence>
<evidence type="ECO:0000256" key="3">
    <source>
        <dbReference type="ARBA" id="ARBA00022679"/>
    </source>
</evidence>
<dbReference type="InterPro" id="IPR051334">
    <property type="entry name" value="SRPK"/>
</dbReference>
<dbReference type="AlphaFoldDB" id="A0A9P6L199"/>
<comment type="catalytic activity">
    <reaction evidence="8">
        <text>L-seryl-[protein] + ATP = O-phospho-L-seryl-[protein] + ADP + H(+)</text>
        <dbReference type="Rhea" id="RHEA:17989"/>
        <dbReference type="Rhea" id="RHEA-COMP:9863"/>
        <dbReference type="Rhea" id="RHEA-COMP:11604"/>
        <dbReference type="ChEBI" id="CHEBI:15378"/>
        <dbReference type="ChEBI" id="CHEBI:29999"/>
        <dbReference type="ChEBI" id="CHEBI:30616"/>
        <dbReference type="ChEBI" id="CHEBI:83421"/>
        <dbReference type="ChEBI" id="CHEBI:456216"/>
        <dbReference type="EC" id="2.7.11.1"/>
    </reaction>
</comment>
<evidence type="ECO:0000256" key="2">
    <source>
        <dbReference type="ARBA" id="ARBA00022527"/>
    </source>
</evidence>
<evidence type="ECO:0000259" key="9">
    <source>
        <dbReference type="PROSITE" id="PS50011"/>
    </source>
</evidence>
<comment type="catalytic activity">
    <reaction evidence="7">
        <text>L-threonyl-[protein] + ATP = O-phospho-L-threonyl-[protein] + ADP + H(+)</text>
        <dbReference type="Rhea" id="RHEA:46608"/>
        <dbReference type="Rhea" id="RHEA-COMP:11060"/>
        <dbReference type="Rhea" id="RHEA-COMP:11605"/>
        <dbReference type="ChEBI" id="CHEBI:15378"/>
        <dbReference type="ChEBI" id="CHEBI:30013"/>
        <dbReference type="ChEBI" id="CHEBI:30616"/>
        <dbReference type="ChEBI" id="CHEBI:61977"/>
        <dbReference type="ChEBI" id="CHEBI:456216"/>
        <dbReference type="EC" id="2.7.11.1"/>
    </reaction>
</comment>
<comment type="caution">
    <text evidence="10">The sequence shown here is derived from an EMBL/GenBank/DDBJ whole genome shotgun (WGS) entry which is preliminary data.</text>
</comment>
<dbReference type="InterPro" id="IPR000719">
    <property type="entry name" value="Prot_kinase_dom"/>
</dbReference>
<dbReference type="InterPro" id="IPR011009">
    <property type="entry name" value="Kinase-like_dom_sf"/>
</dbReference>
<dbReference type="PROSITE" id="PS50011">
    <property type="entry name" value="PROTEIN_KINASE_DOM"/>
    <property type="match status" value="1"/>
</dbReference>
<dbReference type="GO" id="GO:0005634">
    <property type="term" value="C:nucleus"/>
    <property type="evidence" value="ECO:0007669"/>
    <property type="project" value="TreeGrafter"/>
</dbReference>
<evidence type="ECO:0000256" key="8">
    <source>
        <dbReference type="ARBA" id="ARBA00048679"/>
    </source>
</evidence>
<evidence type="ECO:0000313" key="11">
    <source>
        <dbReference type="Proteomes" id="UP000736335"/>
    </source>
</evidence>
<organism evidence="10 11">
    <name type="scientific">Thelephora terrestris</name>
    <dbReference type="NCBI Taxonomy" id="56493"/>
    <lineage>
        <taxon>Eukaryota</taxon>
        <taxon>Fungi</taxon>
        <taxon>Dikarya</taxon>
        <taxon>Basidiomycota</taxon>
        <taxon>Agaricomycotina</taxon>
        <taxon>Agaricomycetes</taxon>
        <taxon>Thelephorales</taxon>
        <taxon>Thelephoraceae</taxon>
        <taxon>Thelephora</taxon>
    </lineage>
</organism>
<reference evidence="10" key="2">
    <citation type="submission" date="2020-11" db="EMBL/GenBank/DDBJ databases">
        <authorList>
            <consortium name="DOE Joint Genome Institute"/>
            <person name="Kuo A."/>
            <person name="Miyauchi S."/>
            <person name="Kiss E."/>
            <person name="Drula E."/>
            <person name="Kohler A."/>
            <person name="Sanchez-Garcia M."/>
            <person name="Andreopoulos B."/>
            <person name="Barry K.W."/>
            <person name="Bonito G."/>
            <person name="Buee M."/>
            <person name="Carver A."/>
            <person name="Chen C."/>
            <person name="Cichocki N."/>
            <person name="Clum A."/>
            <person name="Culley D."/>
            <person name="Crous P.W."/>
            <person name="Fauchery L."/>
            <person name="Girlanda M."/>
            <person name="Hayes R."/>
            <person name="Keri Z."/>
            <person name="Labutti K."/>
            <person name="Lipzen A."/>
            <person name="Lombard V."/>
            <person name="Magnuson J."/>
            <person name="Maillard F."/>
            <person name="Morin E."/>
            <person name="Murat C."/>
            <person name="Nolan M."/>
            <person name="Ohm R."/>
            <person name="Pangilinan J."/>
            <person name="Pereira M."/>
            <person name="Perotto S."/>
            <person name="Peter M."/>
            <person name="Riley R."/>
            <person name="Sitrit Y."/>
            <person name="Stielow B."/>
            <person name="Szollosi G."/>
            <person name="Zifcakova L."/>
            <person name="Stursova M."/>
            <person name="Spatafora J.W."/>
            <person name="Tedersoo L."/>
            <person name="Vaario L.-M."/>
            <person name="Yamada A."/>
            <person name="Yan M."/>
            <person name="Wang P."/>
            <person name="Xu J."/>
            <person name="Bruns T."/>
            <person name="Baldrian P."/>
            <person name="Vilgalys R."/>
            <person name="Henrissat B."/>
            <person name="Grigoriev I.V."/>
            <person name="Hibbett D."/>
            <person name="Nagy L.G."/>
            <person name="Martin F.M."/>
        </authorList>
    </citation>
    <scope>NUCLEOTIDE SEQUENCE</scope>
    <source>
        <strain evidence="10">UH-Tt-Lm1</strain>
    </source>
</reference>
<dbReference type="PANTHER" id="PTHR47634">
    <property type="entry name" value="PROTEIN KINASE DOMAIN-CONTAINING PROTEIN-RELATED"/>
    <property type="match status" value="1"/>
</dbReference>
<dbReference type="Pfam" id="PF00069">
    <property type="entry name" value="Pkinase"/>
    <property type="match status" value="2"/>
</dbReference>
<keyword evidence="4" id="KW-0547">Nucleotide-binding</keyword>
<gene>
    <name evidence="10" type="ORF">BJ322DRAFT_1175438</name>
</gene>
<keyword evidence="11" id="KW-1185">Reference proteome</keyword>
<dbReference type="PANTHER" id="PTHR47634:SF9">
    <property type="entry name" value="PROTEIN KINASE DOMAIN-CONTAINING PROTEIN-RELATED"/>
    <property type="match status" value="1"/>
</dbReference>
<dbReference type="PROSITE" id="PS00108">
    <property type="entry name" value="PROTEIN_KINASE_ST"/>
    <property type="match status" value="1"/>
</dbReference>
<dbReference type="GO" id="GO:0000245">
    <property type="term" value="P:spliceosomal complex assembly"/>
    <property type="evidence" value="ECO:0007669"/>
    <property type="project" value="TreeGrafter"/>
</dbReference>